<protein>
    <recommendedName>
        <fullName evidence="3">Portal protein</fullName>
    </recommendedName>
</protein>
<proteinExistence type="predicted"/>
<dbReference type="InterPro" id="IPR056909">
    <property type="entry name" value="SU10_portal"/>
</dbReference>
<gene>
    <name evidence="2" type="ORF">UFOVP285_82</name>
</gene>
<evidence type="ECO:0008006" key="3">
    <source>
        <dbReference type="Google" id="ProtNLM"/>
    </source>
</evidence>
<evidence type="ECO:0000313" key="2">
    <source>
        <dbReference type="EMBL" id="CAB4135593.1"/>
    </source>
</evidence>
<accession>A0A6J5LQU0</accession>
<feature type="region of interest" description="Disordered" evidence="1">
    <location>
        <begin position="682"/>
        <end position="705"/>
    </location>
</feature>
<name>A0A6J5LQU0_9CAUD</name>
<reference evidence="2" key="1">
    <citation type="submission" date="2020-04" db="EMBL/GenBank/DDBJ databases">
        <authorList>
            <person name="Chiriac C."/>
            <person name="Salcher M."/>
            <person name="Ghai R."/>
            <person name="Kavagutti S V."/>
        </authorList>
    </citation>
    <scope>NUCLEOTIDE SEQUENCE</scope>
</reference>
<organism evidence="2">
    <name type="scientific">uncultured Caudovirales phage</name>
    <dbReference type="NCBI Taxonomy" id="2100421"/>
    <lineage>
        <taxon>Viruses</taxon>
        <taxon>Duplodnaviria</taxon>
        <taxon>Heunggongvirae</taxon>
        <taxon>Uroviricota</taxon>
        <taxon>Caudoviricetes</taxon>
        <taxon>Peduoviridae</taxon>
        <taxon>Maltschvirus</taxon>
        <taxon>Maltschvirus maltsch</taxon>
    </lineage>
</organism>
<evidence type="ECO:0000256" key="1">
    <source>
        <dbReference type="SAM" id="MobiDB-lite"/>
    </source>
</evidence>
<dbReference type="Pfam" id="PF23899">
    <property type="entry name" value="SU10_portal"/>
    <property type="match status" value="1"/>
</dbReference>
<sequence>MEPALNITNATAPGYTTVGGIVPIKSVKQLQEEERAAAVTANSSTVIQNLAAYIKQKWWYARMAKEYTVEQQMLKSVRARRGQYDPDKLAQLREQGSSTIFMMLTSNKCRAASSWLRDVVMSTPEEKPWSLRPSPIPDMEPDILQDLMMQAQQQLETLLAQGYNPSDIEVRELLLRLKDQAYRQLGDIAEETAKRMEKKMHQQMIEGNWTTAFAQFIDDLVTFPAAILKGPVVRNRPELKWVKIPGGNYDLQVQNTLALEWERVSPFNIYPAPDASTVNDGYLIERHKLSRADLHELIGVDGYSDGAIRGVLEQYGKGGLREWIYVDLTKATAEGKSTTAAGQNPSELIDALQFWGSVQGRLLRDWGMTEEEVPDAMAEYPIEAWLIGTWIIKAVINPDPLGRKPYYKTSYEEVPGAYWGNSVADLCRDTQDVCNAAARSLVNNMSLASGPQVVYNIDRLPEGENVTQLYPWKIWQVTADPLGSGSKPVEFYQPSTQANELMSVYEKFAVLADEYTGIPRYMTGGSVTGGAARTASGMSMLMTNAGKSIKQVIANIDEHVIKPCVSRLYYYNMRYSDDADLKGDVDIVARGASSILEKEQAQQRRNEFLQIALNSPVTQQVVGMEGIAELLRQAAGTLDMNVDKIVPSPEQMKIKQAEQEALVKQQQAQEMAVQFERDSNGAVTGARMNGGTPPNLNPGAQLMDGAPVVNRFAQ</sequence>
<dbReference type="EMBL" id="LR796300">
    <property type="protein sequence ID" value="CAB4135593.1"/>
    <property type="molecule type" value="Genomic_DNA"/>
</dbReference>